<dbReference type="InterPro" id="IPR057193">
    <property type="entry name" value="DUF7871"/>
</dbReference>
<dbReference type="PANTHER" id="PTHR40620">
    <property type="entry name" value="RESISTANCE PROTEIN CRD2, PUTATIVE (AFU_ORTHOLOGUE AFUA_4G04318)-RELATED"/>
    <property type="match status" value="1"/>
</dbReference>
<dbReference type="Proteomes" id="UP001202479">
    <property type="component" value="Unassembled WGS sequence"/>
</dbReference>
<feature type="domain" description="DUF7871" evidence="1">
    <location>
        <begin position="15"/>
        <end position="74"/>
    </location>
</feature>
<evidence type="ECO:0000259" key="1">
    <source>
        <dbReference type="Pfam" id="PF25277"/>
    </source>
</evidence>
<dbReference type="RefSeq" id="XP_049178941.1">
    <property type="nucleotide sequence ID" value="XM_049325486.1"/>
</dbReference>
<dbReference type="Pfam" id="PF25277">
    <property type="entry name" value="DUF7871"/>
    <property type="match status" value="1"/>
</dbReference>
<comment type="caution">
    <text evidence="2">The sequence shown here is derived from an EMBL/GenBank/DDBJ whole genome shotgun (WGS) entry which is preliminary data.</text>
</comment>
<dbReference type="AlphaFoldDB" id="A0AAI9SVD2"/>
<name>A0AAI9SVD2_9ASCO</name>
<organism evidence="2 3">
    <name type="scientific">Candida oxycetoniae</name>
    <dbReference type="NCBI Taxonomy" id="497107"/>
    <lineage>
        <taxon>Eukaryota</taxon>
        <taxon>Fungi</taxon>
        <taxon>Dikarya</taxon>
        <taxon>Ascomycota</taxon>
        <taxon>Saccharomycotina</taxon>
        <taxon>Pichiomycetes</taxon>
        <taxon>Debaryomycetaceae</taxon>
        <taxon>Candida/Lodderomyces clade</taxon>
        <taxon>Candida</taxon>
    </lineage>
</organism>
<evidence type="ECO:0000313" key="2">
    <source>
        <dbReference type="EMBL" id="KAI3403194.1"/>
    </source>
</evidence>
<proteinExistence type="predicted"/>
<dbReference type="PANTHER" id="PTHR40620:SF1">
    <property type="entry name" value="RESISTANCE PROTEIN CRD2, PUTATIVE (AFU_ORTHOLOGUE AFUA_4G04318)-RELATED"/>
    <property type="match status" value="1"/>
</dbReference>
<reference evidence="2" key="1">
    <citation type="journal article" date="2022" name="DNA Res.">
        <title>Genome analysis of five recently described species of the CUG-Ser clade uncovers Candida theae as a new hybrid lineage with pathogenic potential in the Candida parapsilosis species complex.</title>
        <authorList>
            <person name="Mixao V."/>
            <person name="Del Olmo V."/>
            <person name="Hegedusova E."/>
            <person name="Saus E."/>
            <person name="Pryszcz L."/>
            <person name="Cillingova A."/>
            <person name="Nosek J."/>
            <person name="Gabaldon T."/>
        </authorList>
    </citation>
    <scope>NUCLEOTIDE SEQUENCE</scope>
    <source>
        <strain evidence="2">CBS 10844</strain>
    </source>
</reference>
<sequence length="76" mass="7862">MVCTASQCVCAQKSTCSCGARPALQCTCDKADTENVKPSKSDACSCGLRNKNNCTCGANANCDGSRAGETDFTNLK</sequence>
<keyword evidence="3" id="KW-1185">Reference proteome</keyword>
<evidence type="ECO:0000313" key="3">
    <source>
        <dbReference type="Proteomes" id="UP001202479"/>
    </source>
</evidence>
<dbReference type="GeneID" id="73381698"/>
<protein>
    <recommendedName>
        <fullName evidence="1">DUF7871 domain-containing protein</fullName>
    </recommendedName>
</protein>
<dbReference type="EMBL" id="JAHUZD010000137">
    <property type="protein sequence ID" value="KAI3403194.1"/>
    <property type="molecule type" value="Genomic_DNA"/>
</dbReference>
<gene>
    <name evidence="2" type="ORF">KGF56_004083</name>
</gene>
<accession>A0AAI9SVD2</accession>